<feature type="binding site" description="axial binding residue" evidence="13">
    <location>
        <position position="464"/>
    </location>
    <ligand>
        <name>heme</name>
        <dbReference type="ChEBI" id="CHEBI:30413"/>
    </ligand>
    <ligandPart>
        <name>Fe</name>
        <dbReference type="ChEBI" id="CHEBI:18248"/>
    </ligandPart>
</feature>
<dbReference type="SUPFAM" id="SSF48264">
    <property type="entry name" value="Cytochrome P450"/>
    <property type="match status" value="1"/>
</dbReference>
<dbReference type="InterPro" id="IPR001128">
    <property type="entry name" value="Cyt_P450"/>
</dbReference>
<evidence type="ECO:0000256" key="8">
    <source>
        <dbReference type="ARBA" id="ARBA00023002"/>
    </source>
</evidence>
<keyword evidence="7" id="KW-1133">Transmembrane helix</keyword>
<evidence type="ECO:0000256" key="3">
    <source>
        <dbReference type="ARBA" id="ARBA00010617"/>
    </source>
</evidence>
<evidence type="ECO:0000256" key="11">
    <source>
        <dbReference type="ARBA" id="ARBA00023136"/>
    </source>
</evidence>
<dbReference type="CDD" id="cd11061">
    <property type="entry name" value="CYP67-like"/>
    <property type="match status" value="1"/>
</dbReference>
<dbReference type="InterPro" id="IPR050121">
    <property type="entry name" value="Cytochrome_P450_monoxygenase"/>
</dbReference>
<evidence type="ECO:0000256" key="10">
    <source>
        <dbReference type="ARBA" id="ARBA00023033"/>
    </source>
</evidence>
<name>A0A2H3R6G8_FUSFU</name>
<dbReference type="InterPro" id="IPR017972">
    <property type="entry name" value="Cyt_P450_CS"/>
</dbReference>
<evidence type="ECO:0000256" key="5">
    <source>
        <dbReference type="ARBA" id="ARBA00022692"/>
    </source>
</evidence>
<dbReference type="InterPro" id="IPR002401">
    <property type="entry name" value="Cyt_P450_E_grp-I"/>
</dbReference>
<evidence type="ECO:0000256" key="7">
    <source>
        <dbReference type="ARBA" id="ARBA00022989"/>
    </source>
</evidence>
<evidence type="ECO:0000313" key="15">
    <source>
        <dbReference type="EMBL" id="VTT83914.1"/>
    </source>
</evidence>
<keyword evidence="8 14" id="KW-0560">Oxidoreductase</keyword>
<keyword evidence="4 13" id="KW-0349">Heme</keyword>
<comment type="cofactor">
    <cofactor evidence="1 13">
        <name>heme</name>
        <dbReference type="ChEBI" id="CHEBI:30413"/>
    </cofactor>
</comment>
<evidence type="ECO:0000313" key="16">
    <source>
        <dbReference type="Proteomes" id="UP000760494"/>
    </source>
</evidence>
<evidence type="ECO:0000256" key="2">
    <source>
        <dbReference type="ARBA" id="ARBA00004370"/>
    </source>
</evidence>
<keyword evidence="5" id="KW-0812">Transmembrane</keyword>
<dbReference type="EMBL" id="CABFJX010000422">
    <property type="protein sequence ID" value="VTT83914.1"/>
    <property type="molecule type" value="Genomic_DNA"/>
</dbReference>
<dbReference type="GO" id="GO:0016705">
    <property type="term" value="F:oxidoreductase activity, acting on paired donors, with incorporation or reduction of molecular oxygen"/>
    <property type="evidence" value="ECO:0007669"/>
    <property type="project" value="InterPro"/>
</dbReference>
<proteinExistence type="inferred from homology"/>
<keyword evidence="9 13" id="KW-0408">Iron</keyword>
<dbReference type="GO" id="GO:0004497">
    <property type="term" value="F:monooxygenase activity"/>
    <property type="evidence" value="ECO:0007669"/>
    <property type="project" value="UniProtKB-KW"/>
</dbReference>
<evidence type="ECO:0000256" key="12">
    <source>
        <dbReference type="ARBA" id="ARBA00023180"/>
    </source>
</evidence>
<dbReference type="Proteomes" id="UP000760494">
    <property type="component" value="Unassembled WGS sequence"/>
</dbReference>
<evidence type="ECO:0000256" key="1">
    <source>
        <dbReference type="ARBA" id="ARBA00001971"/>
    </source>
</evidence>
<comment type="similarity">
    <text evidence="3 14">Belongs to the cytochrome P450 family.</text>
</comment>
<gene>
    <name evidence="15" type="ORF">C2S_12906</name>
</gene>
<keyword evidence="10 14" id="KW-0503">Monooxygenase</keyword>
<dbReference type="PROSITE" id="PS00086">
    <property type="entry name" value="CYTOCHROME_P450"/>
    <property type="match status" value="1"/>
</dbReference>
<dbReference type="GO" id="GO:0020037">
    <property type="term" value="F:heme binding"/>
    <property type="evidence" value="ECO:0007669"/>
    <property type="project" value="InterPro"/>
</dbReference>
<evidence type="ECO:0000256" key="14">
    <source>
        <dbReference type="RuleBase" id="RU000461"/>
    </source>
</evidence>
<dbReference type="PRINTS" id="PR00385">
    <property type="entry name" value="P450"/>
</dbReference>
<reference evidence="15" key="1">
    <citation type="submission" date="2019-05" db="EMBL/GenBank/DDBJ databases">
        <authorList>
            <person name="Piombo E."/>
        </authorList>
    </citation>
    <scope>NUCLEOTIDE SEQUENCE</scope>
    <source>
        <strain evidence="15">C2S</strain>
    </source>
</reference>
<dbReference type="Gene3D" id="1.10.630.10">
    <property type="entry name" value="Cytochrome P450"/>
    <property type="match status" value="1"/>
</dbReference>
<accession>A0A2H3R6G8</accession>
<comment type="caution">
    <text evidence="15">The sequence shown here is derived from an EMBL/GenBank/DDBJ whole genome shotgun (WGS) entry which is preliminary data.</text>
</comment>
<dbReference type="InterPro" id="IPR036396">
    <property type="entry name" value="Cyt_P450_sf"/>
</dbReference>
<dbReference type="Pfam" id="PF00067">
    <property type="entry name" value="p450"/>
    <property type="match status" value="1"/>
</dbReference>
<evidence type="ECO:0000256" key="4">
    <source>
        <dbReference type="ARBA" id="ARBA00022617"/>
    </source>
</evidence>
<sequence length="530" mass="60198">MILFSVSPVSIWVFVIYAATIIIAIYRLFFHPYAKYPGPFLAKLTSWYSIYHTYYGDLHIDIWECHNKYELGNYVRYGPNRILVNTSEGLNAIYSQGKNTQKAKAYRKVSLVPGVHPTFSMIDNQGHAKLRRLVGQGLSNAHIRMYDQELRQSALLFASRLGEEIDRFEPNQPHGNHDGWTSPKNVASWSNYFTFDVMSHLVYGTSYDLLTDSENHWVIEGVLGQMRRISFLTMLPELEDMRFDRILFPDARRKAYRFSAKSREILEARKSKSEEMRHQDAKVDVFLRLLSAKDPETGESLSDKQLWAESNLLIIAGSDTSSTGLAASFFYLSRNPSAYDRVKQEVRSALTTSEDISQGPKLLSCTYLRACVLESLRLSPPLGGAMWRQTMPGGLFIAGSDHDFHIPGGCEVGTGVYAIHHNEEYYPEPFRFRPERWLPQEVGDEAVAKAQSAFQAFSLGPRSCPGKNLAMLEIPFALAAVMMDYDFRKVDSPLGGVGEGKGKFVGQYQTFWAFTSIKDGPYIQFKRREP</sequence>
<organism evidence="15 16">
    <name type="scientific">Fusarium fujikuroi</name>
    <name type="common">Bakanae and foot rot disease fungus</name>
    <name type="synonym">Gibberella fujikuroi</name>
    <dbReference type="NCBI Taxonomy" id="5127"/>
    <lineage>
        <taxon>Eukaryota</taxon>
        <taxon>Fungi</taxon>
        <taxon>Dikarya</taxon>
        <taxon>Ascomycota</taxon>
        <taxon>Pezizomycotina</taxon>
        <taxon>Sordariomycetes</taxon>
        <taxon>Hypocreomycetidae</taxon>
        <taxon>Hypocreales</taxon>
        <taxon>Nectriaceae</taxon>
        <taxon>Fusarium</taxon>
        <taxon>Fusarium fujikuroi species complex</taxon>
    </lineage>
</organism>
<keyword evidence="6 13" id="KW-0479">Metal-binding</keyword>
<dbReference type="GO" id="GO:0016020">
    <property type="term" value="C:membrane"/>
    <property type="evidence" value="ECO:0007669"/>
    <property type="project" value="UniProtKB-SubCell"/>
</dbReference>
<evidence type="ECO:0000256" key="9">
    <source>
        <dbReference type="ARBA" id="ARBA00023004"/>
    </source>
</evidence>
<dbReference type="GO" id="GO:1902181">
    <property type="term" value="P:verruculogen biosynthetic process"/>
    <property type="evidence" value="ECO:0007669"/>
    <property type="project" value="UniProtKB-ARBA"/>
</dbReference>
<protein>
    <submittedName>
        <fullName evidence="15">Uncharacterized protein</fullName>
    </submittedName>
</protein>
<keyword evidence="11" id="KW-0472">Membrane</keyword>
<dbReference type="GO" id="GO:0005506">
    <property type="term" value="F:iron ion binding"/>
    <property type="evidence" value="ECO:0007669"/>
    <property type="project" value="InterPro"/>
</dbReference>
<dbReference type="PRINTS" id="PR00463">
    <property type="entry name" value="EP450I"/>
</dbReference>
<dbReference type="PANTHER" id="PTHR24305">
    <property type="entry name" value="CYTOCHROME P450"/>
    <property type="match status" value="1"/>
</dbReference>
<dbReference type="AlphaFoldDB" id="A0A2H3R6G8"/>
<evidence type="ECO:0000256" key="13">
    <source>
        <dbReference type="PIRSR" id="PIRSR602401-1"/>
    </source>
</evidence>
<comment type="subcellular location">
    <subcellularLocation>
        <location evidence="2">Membrane</location>
    </subcellularLocation>
</comment>
<dbReference type="PANTHER" id="PTHR24305:SF237">
    <property type="entry name" value="CYTOCHROME P450 MONOOXYGENASE ATNE-RELATED"/>
    <property type="match status" value="1"/>
</dbReference>
<evidence type="ECO:0000256" key="6">
    <source>
        <dbReference type="ARBA" id="ARBA00022723"/>
    </source>
</evidence>
<dbReference type="FunFam" id="1.10.630.10:FF:000063">
    <property type="entry name" value="Cytochrome P450 monooxygenase"/>
    <property type="match status" value="1"/>
</dbReference>
<keyword evidence="12" id="KW-0325">Glycoprotein</keyword>